<reference evidence="2" key="1">
    <citation type="submission" date="2022-11" db="EMBL/GenBank/DDBJ databases">
        <title>Genome Resource of Sclerotinia nivalis Strain SnTB1, a Plant Pathogen Isolated from American Ginseng.</title>
        <authorList>
            <person name="Fan S."/>
        </authorList>
    </citation>
    <scope>NUCLEOTIDE SEQUENCE</scope>
    <source>
        <strain evidence="2">SnTB1</strain>
    </source>
</reference>
<feature type="signal peptide" evidence="1">
    <location>
        <begin position="1"/>
        <end position="22"/>
    </location>
</feature>
<dbReference type="Proteomes" id="UP001152300">
    <property type="component" value="Unassembled WGS sequence"/>
</dbReference>
<keyword evidence="1" id="KW-0732">Signal</keyword>
<evidence type="ECO:0000313" key="2">
    <source>
        <dbReference type="EMBL" id="KAJ8064320.1"/>
    </source>
</evidence>
<evidence type="ECO:0000256" key="1">
    <source>
        <dbReference type="SAM" id="SignalP"/>
    </source>
</evidence>
<organism evidence="2 3">
    <name type="scientific">Sclerotinia nivalis</name>
    <dbReference type="NCBI Taxonomy" id="352851"/>
    <lineage>
        <taxon>Eukaryota</taxon>
        <taxon>Fungi</taxon>
        <taxon>Dikarya</taxon>
        <taxon>Ascomycota</taxon>
        <taxon>Pezizomycotina</taxon>
        <taxon>Leotiomycetes</taxon>
        <taxon>Helotiales</taxon>
        <taxon>Sclerotiniaceae</taxon>
        <taxon>Sclerotinia</taxon>
    </lineage>
</organism>
<sequence length="66" mass="7203">MQHPLALLAIAIVFLCSSLCMADESSSSTSLDVLTLTSFTTVQPKPIIITSSEVCFPRWQEQCILS</sequence>
<dbReference type="EMBL" id="JAPEIS010000007">
    <property type="protein sequence ID" value="KAJ8064320.1"/>
    <property type="molecule type" value="Genomic_DNA"/>
</dbReference>
<keyword evidence="3" id="KW-1185">Reference proteome</keyword>
<protein>
    <submittedName>
        <fullName evidence="2">Uncharacterized protein</fullName>
    </submittedName>
</protein>
<evidence type="ECO:0000313" key="3">
    <source>
        <dbReference type="Proteomes" id="UP001152300"/>
    </source>
</evidence>
<proteinExistence type="predicted"/>
<comment type="caution">
    <text evidence="2">The sequence shown here is derived from an EMBL/GenBank/DDBJ whole genome shotgun (WGS) entry which is preliminary data.</text>
</comment>
<accession>A0A9X0DJ53</accession>
<dbReference type="AlphaFoldDB" id="A0A9X0DJ53"/>
<gene>
    <name evidence="2" type="ORF">OCU04_006666</name>
</gene>
<feature type="chain" id="PRO_5040797295" evidence="1">
    <location>
        <begin position="23"/>
        <end position="66"/>
    </location>
</feature>
<name>A0A9X0DJ53_9HELO</name>